<keyword evidence="3" id="KW-1185">Reference proteome</keyword>
<evidence type="ECO:0000256" key="1">
    <source>
        <dbReference type="SAM" id="MobiDB-lite"/>
    </source>
</evidence>
<protein>
    <recommendedName>
        <fullName evidence="4">Excreted virulence factor EspC (Type VII ESX diderm)</fullName>
    </recommendedName>
</protein>
<dbReference type="EMBL" id="BMVP01000030">
    <property type="protein sequence ID" value="GHB85908.1"/>
    <property type="molecule type" value="Genomic_DNA"/>
</dbReference>
<evidence type="ECO:0000313" key="2">
    <source>
        <dbReference type="EMBL" id="GHB85908.1"/>
    </source>
</evidence>
<comment type="caution">
    <text evidence="2">The sequence shown here is derived from an EMBL/GenBank/DDBJ whole genome shotgun (WGS) entry which is preliminary data.</text>
</comment>
<sequence length="145" mass="15037">MARGALPPRWADLFGEPTPMRLASADDGAGGHVGGPGSGNEDLAHSGGPWTRAAVAAGELGISMDGALGKMAGAHEGIVSGTAGFESTTALATVRASWEKRLTAVRDECRALRPQLLTVAKDIGEVDEQYRVSFSQLAVRQDPKP</sequence>
<dbReference type="Proteomes" id="UP000642673">
    <property type="component" value="Unassembled WGS sequence"/>
</dbReference>
<name>A0ABQ3F5P5_9ACTN</name>
<organism evidence="2 3">
    <name type="scientific">Streptomyces cirratus</name>
    <dbReference type="NCBI Taxonomy" id="68187"/>
    <lineage>
        <taxon>Bacteria</taxon>
        <taxon>Bacillati</taxon>
        <taxon>Actinomycetota</taxon>
        <taxon>Actinomycetes</taxon>
        <taxon>Kitasatosporales</taxon>
        <taxon>Streptomycetaceae</taxon>
        <taxon>Streptomyces</taxon>
    </lineage>
</organism>
<reference evidence="3" key="1">
    <citation type="journal article" date="2019" name="Int. J. Syst. Evol. Microbiol.">
        <title>The Global Catalogue of Microorganisms (GCM) 10K type strain sequencing project: providing services to taxonomists for standard genome sequencing and annotation.</title>
        <authorList>
            <consortium name="The Broad Institute Genomics Platform"/>
            <consortium name="The Broad Institute Genome Sequencing Center for Infectious Disease"/>
            <person name="Wu L."/>
            <person name="Ma J."/>
        </authorList>
    </citation>
    <scope>NUCLEOTIDE SEQUENCE [LARGE SCALE GENOMIC DNA]</scope>
    <source>
        <strain evidence="3">JCM 4738</strain>
    </source>
</reference>
<evidence type="ECO:0008006" key="4">
    <source>
        <dbReference type="Google" id="ProtNLM"/>
    </source>
</evidence>
<accession>A0ABQ3F5P5</accession>
<feature type="region of interest" description="Disordered" evidence="1">
    <location>
        <begin position="1"/>
        <end position="48"/>
    </location>
</feature>
<evidence type="ECO:0000313" key="3">
    <source>
        <dbReference type="Proteomes" id="UP000642673"/>
    </source>
</evidence>
<feature type="compositionally biased region" description="Gly residues" evidence="1">
    <location>
        <begin position="28"/>
        <end position="38"/>
    </location>
</feature>
<proteinExistence type="predicted"/>
<gene>
    <name evidence="2" type="ORF">GCM10010347_66090</name>
</gene>